<dbReference type="Gene3D" id="1.10.357.10">
    <property type="entry name" value="Tetracycline Repressor, domain 2"/>
    <property type="match status" value="1"/>
</dbReference>
<feature type="domain" description="HTH tetR-type" evidence="2">
    <location>
        <begin position="5"/>
        <end position="65"/>
    </location>
</feature>
<dbReference type="PANTHER" id="PTHR43479:SF12">
    <property type="entry name" value="TRANSCRIPTIONAL REGULATORY PROTEIN"/>
    <property type="match status" value="1"/>
</dbReference>
<name>A0A644VVC7_9ZZZZ</name>
<comment type="caution">
    <text evidence="3">The sequence shown here is derived from an EMBL/GenBank/DDBJ whole genome shotgun (WGS) entry which is preliminary data.</text>
</comment>
<dbReference type="InterPro" id="IPR001647">
    <property type="entry name" value="HTH_TetR"/>
</dbReference>
<proteinExistence type="predicted"/>
<dbReference type="PANTHER" id="PTHR43479">
    <property type="entry name" value="ACREF/ENVCD OPERON REPRESSOR-RELATED"/>
    <property type="match status" value="1"/>
</dbReference>
<sequence>MKKESVSKKKIKKYALDLFNEKDTFSITTNHIALCAKISTGNLYYHYKNKEDIIIDIYEEMIEKFENLKSFEKILNSQNPLEELSKMYDLYLDIFWDYRFLMRDSSVLLSTLPKFKEIFIQRQNLRISEIKMLIEYFISKEIFRQMSEDEILLSAKLNWFISTYWQNFISINEVITKESFKEAKDVIFKININPFLK</sequence>
<dbReference type="SUPFAM" id="SSF46689">
    <property type="entry name" value="Homeodomain-like"/>
    <property type="match status" value="1"/>
</dbReference>
<dbReference type="Pfam" id="PF00440">
    <property type="entry name" value="TetR_N"/>
    <property type="match status" value="1"/>
</dbReference>
<accession>A0A644VVC7</accession>
<dbReference type="GO" id="GO:0003677">
    <property type="term" value="F:DNA binding"/>
    <property type="evidence" value="ECO:0007669"/>
    <property type="project" value="UniProtKB-KW"/>
</dbReference>
<protein>
    <recommendedName>
        <fullName evidence="2">HTH tetR-type domain-containing protein</fullName>
    </recommendedName>
</protein>
<keyword evidence="1" id="KW-0238">DNA-binding</keyword>
<gene>
    <name evidence="3" type="ORF">SDC9_41521</name>
</gene>
<reference evidence="3" key="1">
    <citation type="submission" date="2019-08" db="EMBL/GenBank/DDBJ databases">
        <authorList>
            <person name="Kucharzyk K."/>
            <person name="Murdoch R.W."/>
            <person name="Higgins S."/>
            <person name="Loffler F."/>
        </authorList>
    </citation>
    <scope>NUCLEOTIDE SEQUENCE</scope>
</reference>
<dbReference type="InterPro" id="IPR009057">
    <property type="entry name" value="Homeodomain-like_sf"/>
</dbReference>
<dbReference type="AlphaFoldDB" id="A0A644VVC7"/>
<dbReference type="InterPro" id="IPR025722">
    <property type="entry name" value="TetR"/>
</dbReference>
<dbReference type="PROSITE" id="PS50977">
    <property type="entry name" value="HTH_TETR_2"/>
    <property type="match status" value="1"/>
</dbReference>
<evidence type="ECO:0000259" key="2">
    <source>
        <dbReference type="PROSITE" id="PS50977"/>
    </source>
</evidence>
<dbReference type="EMBL" id="VSSQ01000464">
    <property type="protein sequence ID" value="MPL95351.1"/>
    <property type="molecule type" value="Genomic_DNA"/>
</dbReference>
<dbReference type="InterPro" id="IPR050624">
    <property type="entry name" value="HTH-type_Tx_Regulator"/>
</dbReference>
<dbReference type="Pfam" id="PF13972">
    <property type="entry name" value="TetR"/>
    <property type="match status" value="1"/>
</dbReference>
<evidence type="ECO:0000256" key="1">
    <source>
        <dbReference type="ARBA" id="ARBA00023125"/>
    </source>
</evidence>
<organism evidence="3">
    <name type="scientific">bioreactor metagenome</name>
    <dbReference type="NCBI Taxonomy" id="1076179"/>
    <lineage>
        <taxon>unclassified sequences</taxon>
        <taxon>metagenomes</taxon>
        <taxon>ecological metagenomes</taxon>
    </lineage>
</organism>
<evidence type="ECO:0000313" key="3">
    <source>
        <dbReference type="EMBL" id="MPL95351.1"/>
    </source>
</evidence>